<evidence type="ECO:0000259" key="4">
    <source>
        <dbReference type="PROSITE" id="PS50949"/>
    </source>
</evidence>
<dbReference type="STRING" id="314265.R2601_01753"/>
<dbReference type="PROSITE" id="PS50949">
    <property type="entry name" value="HTH_GNTR"/>
    <property type="match status" value="1"/>
</dbReference>
<reference evidence="5 6" key="1">
    <citation type="journal article" date="2010" name="J. Bacteriol.">
        <title>Genome sequences of Pelagibaca bermudensis HTCC2601T and Maritimibacter alkaliphilus HTCC2654T, the type strains of two marine Roseobacter genera.</title>
        <authorList>
            <person name="Thrash J.C."/>
            <person name="Cho J.C."/>
            <person name="Ferriera S."/>
            <person name="Johnson J."/>
            <person name="Vergin K.L."/>
            <person name="Giovannoni S.J."/>
        </authorList>
    </citation>
    <scope>NUCLEOTIDE SEQUENCE [LARGE SCALE GENOMIC DNA]</scope>
    <source>
        <strain evidence="6">DSM 26914 / JCM 13377 / KCTC 12554 / HTCC2601</strain>
    </source>
</reference>
<keyword evidence="3" id="KW-0804">Transcription</keyword>
<accession>Q0FPN1</accession>
<dbReference type="InterPro" id="IPR008920">
    <property type="entry name" value="TF_FadR/GntR_C"/>
</dbReference>
<organism evidence="5 6">
    <name type="scientific">Salipiger bermudensis (strain DSM 26914 / JCM 13377 / KCTC 12554 / HTCC2601)</name>
    <name type="common">Pelagibaca bermudensis</name>
    <dbReference type="NCBI Taxonomy" id="314265"/>
    <lineage>
        <taxon>Bacteria</taxon>
        <taxon>Pseudomonadati</taxon>
        <taxon>Pseudomonadota</taxon>
        <taxon>Alphaproteobacteria</taxon>
        <taxon>Rhodobacterales</taxon>
        <taxon>Roseobacteraceae</taxon>
        <taxon>Salipiger</taxon>
    </lineage>
</organism>
<dbReference type="SUPFAM" id="SSF46785">
    <property type="entry name" value="Winged helix' DNA-binding domain"/>
    <property type="match status" value="1"/>
</dbReference>
<dbReference type="Gene3D" id="1.20.120.530">
    <property type="entry name" value="GntR ligand-binding domain-like"/>
    <property type="match status" value="1"/>
</dbReference>
<dbReference type="InterPro" id="IPR000524">
    <property type="entry name" value="Tscrpt_reg_HTH_GntR"/>
</dbReference>
<dbReference type="InterPro" id="IPR011711">
    <property type="entry name" value="GntR_C"/>
</dbReference>
<dbReference type="AlphaFoldDB" id="Q0FPN1"/>
<evidence type="ECO:0000313" key="5">
    <source>
        <dbReference type="EMBL" id="EAU46182.1"/>
    </source>
</evidence>
<name>Q0FPN1_SALBH</name>
<dbReference type="GO" id="GO:0003700">
    <property type="term" value="F:DNA-binding transcription factor activity"/>
    <property type="evidence" value="ECO:0007669"/>
    <property type="project" value="InterPro"/>
</dbReference>
<keyword evidence="1" id="KW-0805">Transcription regulation</keyword>
<evidence type="ECO:0000256" key="2">
    <source>
        <dbReference type="ARBA" id="ARBA00023125"/>
    </source>
</evidence>
<dbReference type="PANTHER" id="PTHR43537">
    <property type="entry name" value="TRANSCRIPTIONAL REGULATOR, GNTR FAMILY"/>
    <property type="match status" value="1"/>
</dbReference>
<sequence>MEARVAHPLDRFPSLTETLVQAVLQVAREERLGPGDRLPSIKALSERFGVSVPTMREALQRVANLGAVEIRHGSGIYLTRTRLPVITGHPDALQGHDQTLLHLLDARLAIEPAVAAKAARNITDPQAEALREAIEAAERALSGAGGEHKANMSIHARIAEAADNPILTDTILSLIKVFGAEQKRILAMHDRPSRERNHADHVAICDAIIAREPEAAESAMQKHLSRVLAEIGGARTGKAERND</sequence>
<dbReference type="Pfam" id="PF00392">
    <property type="entry name" value="GntR"/>
    <property type="match status" value="1"/>
</dbReference>
<dbReference type="EMBL" id="AATQ01000017">
    <property type="protein sequence ID" value="EAU46182.1"/>
    <property type="molecule type" value="Genomic_DNA"/>
</dbReference>
<dbReference type="SUPFAM" id="SSF48008">
    <property type="entry name" value="GntR ligand-binding domain-like"/>
    <property type="match status" value="1"/>
</dbReference>
<evidence type="ECO:0000256" key="3">
    <source>
        <dbReference type="ARBA" id="ARBA00023163"/>
    </source>
</evidence>
<gene>
    <name evidence="5" type="ORF">R2601_01753</name>
</gene>
<dbReference type="eggNOG" id="COG2186">
    <property type="taxonomic scope" value="Bacteria"/>
</dbReference>
<dbReference type="PANTHER" id="PTHR43537:SF5">
    <property type="entry name" value="UXU OPERON TRANSCRIPTIONAL REGULATOR"/>
    <property type="match status" value="1"/>
</dbReference>
<dbReference type="Gene3D" id="1.10.10.10">
    <property type="entry name" value="Winged helix-like DNA-binding domain superfamily/Winged helix DNA-binding domain"/>
    <property type="match status" value="1"/>
</dbReference>
<dbReference type="SMART" id="SM00345">
    <property type="entry name" value="HTH_GNTR"/>
    <property type="match status" value="1"/>
</dbReference>
<keyword evidence="2" id="KW-0238">DNA-binding</keyword>
<dbReference type="Proteomes" id="UP000006230">
    <property type="component" value="Unassembled WGS sequence"/>
</dbReference>
<evidence type="ECO:0000313" key="6">
    <source>
        <dbReference type="Proteomes" id="UP000006230"/>
    </source>
</evidence>
<keyword evidence="6" id="KW-1185">Reference proteome</keyword>
<dbReference type="InterPro" id="IPR036390">
    <property type="entry name" value="WH_DNA-bd_sf"/>
</dbReference>
<protein>
    <submittedName>
        <fullName evidence="5">Transcriptional regulator, GntR family protein</fullName>
    </submittedName>
</protein>
<evidence type="ECO:0000256" key="1">
    <source>
        <dbReference type="ARBA" id="ARBA00023015"/>
    </source>
</evidence>
<dbReference type="SMART" id="SM00895">
    <property type="entry name" value="FCD"/>
    <property type="match status" value="1"/>
</dbReference>
<dbReference type="InterPro" id="IPR036388">
    <property type="entry name" value="WH-like_DNA-bd_sf"/>
</dbReference>
<dbReference type="HOGENOM" id="CLU_017584_9_1_5"/>
<dbReference type="GO" id="GO:0003677">
    <property type="term" value="F:DNA binding"/>
    <property type="evidence" value="ECO:0007669"/>
    <property type="project" value="UniProtKB-KW"/>
</dbReference>
<dbReference type="Pfam" id="PF07729">
    <property type="entry name" value="FCD"/>
    <property type="match status" value="1"/>
</dbReference>
<feature type="domain" description="HTH gntR-type" evidence="4">
    <location>
        <begin position="13"/>
        <end position="81"/>
    </location>
</feature>
<dbReference type="CDD" id="cd07377">
    <property type="entry name" value="WHTH_GntR"/>
    <property type="match status" value="1"/>
</dbReference>
<comment type="caution">
    <text evidence="5">The sequence shown here is derived from an EMBL/GenBank/DDBJ whole genome shotgun (WGS) entry which is preliminary data.</text>
</comment>
<proteinExistence type="predicted"/>